<keyword evidence="2" id="KW-0547">Nucleotide-binding</keyword>
<dbReference type="GO" id="GO:0003677">
    <property type="term" value="F:DNA binding"/>
    <property type="evidence" value="ECO:0007669"/>
    <property type="project" value="InterPro"/>
</dbReference>
<dbReference type="InterPro" id="IPR025158">
    <property type="entry name" value="Mg_chelat-rel_C"/>
</dbReference>
<dbReference type="Gene3D" id="3.30.230.10">
    <property type="match status" value="1"/>
</dbReference>
<evidence type="ECO:0000259" key="4">
    <source>
        <dbReference type="SMART" id="SM00382"/>
    </source>
</evidence>
<dbReference type="InterPro" id="IPR001208">
    <property type="entry name" value="MCM_dom"/>
</dbReference>
<dbReference type="InterPro" id="IPR003593">
    <property type="entry name" value="AAA+_ATPase"/>
</dbReference>
<dbReference type="EMBL" id="SOKJ01000357">
    <property type="protein sequence ID" value="TET08391.1"/>
    <property type="molecule type" value="Genomic_DNA"/>
</dbReference>
<dbReference type="NCBIfam" id="TIGR00368">
    <property type="entry name" value="YifB family Mg chelatase-like AAA ATPase"/>
    <property type="match status" value="1"/>
</dbReference>
<dbReference type="Pfam" id="PF13541">
    <property type="entry name" value="ChlI"/>
    <property type="match status" value="1"/>
</dbReference>
<evidence type="ECO:0000256" key="2">
    <source>
        <dbReference type="ARBA" id="ARBA00022741"/>
    </source>
</evidence>
<gene>
    <name evidence="5" type="ORF">E3J84_06230</name>
</gene>
<dbReference type="GO" id="GO:0005524">
    <property type="term" value="F:ATP binding"/>
    <property type="evidence" value="ECO:0007669"/>
    <property type="project" value="UniProtKB-KW"/>
</dbReference>
<dbReference type="SUPFAM" id="SSF54211">
    <property type="entry name" value="Ribosomal protein S5 domain 2-like"/>
    <property type="match status" value="1"/>
</dbReference>
<dbReference type="SUPFAM" id="SSF52540">
    <property type="entry name" value="P-loop containing nucleoside triphosphate hydrolases"/>
    <property type="match status" value="1"/>
</dbReference>
<feature type="domain" description="AAA+ ATPase" evidence="4">
    <location>
        <begin position="213"/>
        <end position="396"/>
    </location>
</feature>
<name>A0A523RRY0_UNCAE</name>
<dbReference type="PANTHER" id="PTHR32039">
    <property type="entry name" value="MAGNESIUM-CHELATASE SUBUNIT CHLI"/>
    <property type="match status" value="1"/>
</dbReference>
<dbReference type="Pfam" id="PF13335">
    <property type="entry name" value="Mg_chelatase_C"/>
    <property type="match status" value="1"/>
</dbReference>
<accession>A0A523RRY0</accession>
<dbReference type="SMART" id="SM00382">
    <property type="entry name" value="AAA"/>
    <property type="match status" value="1"/>
</dbReference>
<comment type="similarity">
    <text evidence="1">Belongs to the Mg-chelatase subunits D/I family. ComM subfamily.</text>
</comment>
<protein>
    <submittedName>
        <fullName evidence="5">ATP-binding protein</fullName>
    </submittedName>
</protein>
<organism evidence="5 6">
    <name type="scientific">Aerophobetes bacterium</name>
    <dbReference type="NCBI Taxonomy" id="2030807"/>
    <lineage>
        <taxon>Bacteria</taxon>
        <taxon>Candidatus Aerophobota</taxon>
    </lineage>
</organism>
<comment type="caution">
    <text evidence="5">The sequence shown here is derived from an EMBL/GenBank/DDBJ whole genome shotgun (WGS) entry which is preliminary data.</text>
</comment>
<proteinExistence type="inferred from homology"/>
<dbReference type="PANTHER" id="PTHR32039:SF7">
    <property type="entry name" value="COMPETENCE PROTEIN COMM"/>
    <property type="match status" value="1"/>
</dbReference>
<dbReference type="Pfam" id="PF01078">
    <property type="entry name" value="Mg_chelatase"/>
    <property type="match status" value="1"/>
</dbReference>
<dbReference type="AlphaFoldDB" id="A0A523RRY0"/>
<evidence type="ECO:0000256" key="3">
    <source>
        <dbReference type="ARBA" id="ARBA00022840"/>
    </source>
</evidence>
<reference evidence="5 6" key="1">
    <citation type="submission" date="2019-03" db="EMBL/GenBank/DDBJ databases">
        <title>Metabolic potential of uncultured bacteria and archaea associated with petroleum seepage in deep-sea sediments.</title>
        <authorList>
            <person name="Dong X."/>
            <person name="Hubert C."/>
        </authorList>
    </citation>
    <scope>NUCLEOTIDE SEQUENCE [LARGE SCALE GENOMIC DNA]</scope>
    <source>
        <strain evidence="5">E44_bin7</strain>
    </source>
</reference>
<keyword evidence="3 5" id="KW-0067">ATP-binding</keyword>
<evidence type="ECO:0000313" key="6">
    <source>
        <dbReference type="Proteomes" id="UP000316360"/>
    </source>
</evidence>
<dbReference type="InterPro" id="IPR000523">
    <property type="entry name" value="Mg_chelatse_chII-like_cat_dom"/>
</dbReference>
<evidence type="ECO:0000313" key="5">
    <source>
        <dbReference type="EMBL" id="TET08391.1"/>
    </source>
</evidence>
<dbReference type="InterPro" id="IPR014721">
    <property type="entry name" value="Ribsml_uS5_D2-typ_fold_subgr"/>
</dbReference>
<dbReference type="InterPro" id="IPR045006">
    <property type="entry name" value="CHLI-like"/>
</dbReference>
<dbReference type="InterPro" id="IPR004482">
    <property type="entry name" value="Mg_chelat-rel"/>
</dbReference>
<dbReference type="PRINTS" id="PR01657">
    <property type="entry name" value="MCMFAMILY"/>
</dbReference>
<dbReference type="InterPro" id="IPR020568">
    <property type="entry name" value="Ribosomal_Su5_D2-typ_SF"/>
</dbReference>
<dbReference type="Gene3D" id="3.40.50.300">
    <property type="entry name" value="P-loop containing nucleotide triphosphate hydrolases"/>
    <property type="match status" value="1"/>
</dbReference>
<sequence length="511" mass="56690">MLAKVYSSALTGVDAYPVEVEIDLARGLPKFNIVGLPDAAVREAKERVSSAIKNSAFEFPTKKITVNLAPADIKKEGSSLDLSIAIGILKASGILKKDEFRNYSILGELALDGSVRRVNGALPIALDLKKRGVKGLIIPEENAREASVVDDIDVFPIKSLIQIVQFLNGEVSIPVYKCNLKEVLRQSSIYDMDFSEVKGQEHVKRALEIAAAGSHNILMIGPPGVGKTMLARRIPTILPDLSLNEAIETTKLHSVTGLLLAHQALIGTRPFRSPHHTISEAGLIGGGRIPRPGEVSLSHNGVLFLDELSEFPRHVLESLRQPLEDGMITVSRALTSVTYPARFMLIAAMNPCPCGYFGDPGRECSCTPLEIQKHLNKVSGPLLDRIDIHIEVAGVRRKDLLGKEVGEPSAQIKERVDRARAIQRERFKKTTLYSNAQMNPKHIRRFCKPEKEAEELLRSAIPQLRLSARAYHKILKISRTIADLEEKEKINSSHISEALQYRYLDRELWRR</sequence>
<dbReference type="Proteomes" id="UP000316360">
    <property type="component" value="Unassembled WGS sequence"/>
</dbReference>
<dbReference type="InterPro" id="IPR027417">
    <property type="entry name" value="P-loop_NTPase"/>
</dbReference>
<evidence type="ECO:0000256" key="1">
    <source>
        <dbReference type="ARBA" id="ARBA00006354"/>
    </source>
</evidence>